<evidence type="ECO:0000256" key="1">
    <source>
        <dbReference type="SAM" id="MobiDB-lite"/>
    </source>
</evidence>
<evidence type="ECO:0000313" key="2">
    <source>
        <dbReference type="EnsemblPlants" id="MELO3C011500.2.1"/>
    </source>
</evidence>
<protein>
    <submittedName>
        <fullName evidence="2">Uncharacterized protein</fullName>
    </submittedName>
</protein>
<dbReference type="EnsemblPlants" id="MELO3C011500.2.1">
    <property type="protein sequence ID" value="MELO3C011500.2.1"/>
    <property type="gene ID" value="MELO3C011500.2"/>
</dbReference>
<sequence>MAMAAAAGYTDRWVRERNGDSRNLPTDGAVSADSPTVAREAETEDVREWVFGL</sequence>
<name>A0A9I9D0Y0_CUCME</name>
<organism evidence="2">
    <name type="scientific">Cucumis melo</name>
    <name type="common">Muskmelon</name>
    <dbReference type="NCBI Taxonomy" id="3656"/>
    <lineage>
        <taxon>Eukaryota</taxon>
        <taxon>Viridiplantae</taxon>
        <taxon>Streptophyta</taxon>
        <taxon>Embryophyta</taxon>
        <taxon>Tracheophyta</taxon>
        <taxon>Spermatophyta</taxon>
        <taxon>Magnoliopsida</taxon>
        <taxon>eudicotyledons</taxon>
        <taxon>Gunneridae</taxon>
        <taxon>Pentapetalae</taxon>
        <taxon>rosids</taxon>
        <taxon>fabids</taxon>
        <taxon>Cucurbitales</taxon>
        <taxon>Cucurbitaceae</taxon>
        <taxon>Benincaseae</taxon>
        <taxon>Cucumis</taxon>
    </lineage>
</organism>
<reference evidence="2" key="1">
    <citation type="submission" date="2023-03" db="UniProtKB">
        <authorList>
            <consortium name="EnsemblPlants"/>
        </authorList>
    </citation>
    <scope>IDENTIFICATION</scope>
</reference>
<dbReference type="Gramene" id="MELO3C011500.2.1">
    <property type="protein sequence ID" value="MELO3C011500.2.1"/>
    <property type="gene ID" value="MELO3C011500.2"/>
</dbReference>
<feature type="region of interest" description="Disordered" evidence="1">
    <location>
        <begin position="1"/>
        <end position="43"/>
    </location>
</feature>
<proteinExistence type="predicted"/>
<accession>A0A9I9D0Y0</accession>
<dbReference type="AlphaFoldDB" id="A0A9I9D0Y0"/>